<dbReference type="PANTHER" id="PTHR30118:SF6">
    <property type="entry name" value="HTH-TYPE TRANSCRIPTIONAL REGULATOR LEUO"/>
    <property type="match status" value="1"/>
</dbReference>
<dbReference type="RefSeq" id="WP_006742789.1">
    <property type="nucleotide sequence ID" value="NC_013457.1"/>
</dbReference>
<dbReference type="InterPro" id="IPR036390">
    <property type="entry name" value="WH_DNA-bd_sf"/>
</dbReference>
<dbReference type="Pfam" id="PF03466">
    <property type="entry name" value="LysR_substrate"/>
    <property type="match status" value="1"/>
</dbReference>
<dbReference type="PRINTS" id="PR00039">
    <property type="entry name" value="HTHLYSR"/>
</dbReference>
<keyword evidence="7" id="KW-1185">Reference proteome</keyword>
<dbReference type="Proteomes" id="UP000242664">
    <property type="component" value="Unassembled WGS sequence"/>
</dbReference>
<evidence type="ECO:0000259" key="5">
    <source>
        <dbReference type="PROSITE" id="PS50931"/>
    </source>
</evidence>
<comment type="similarity">
    <text evidence="1">Belongs to the LysR transcriptional regulatory family.</text>
</comment>
<proteinExistence type="inferred from homology"/>
<evidence type="ECO:0000313" key="7">
    <source>
        <dbReference type="Proteomes" id="UP000242664"/>
    </source>
</evidence>
<dbReference type="GeneID" id="45029049"/>
<keyword evidence="4" id="KW-0804">Transcription</keyword>
<evidence type="ECO:0000313" key="6">
    <source>
        <dbReference type="EMBL" id="EDN56510.1"/>
    </source>
</evidence>
<keyword evidence="3" id="KW-0238">DNA-binding</keyword>
<evidence type="ECO:0000256" key="3">
    <source>
        <dbReference type="ARBA" id="ARBA00023125"/>
    </source>
</evidence>
<dbReference type="PANTHER" id="PTHR30118">
    <property type="entry name" value="HTH-TYPE TRANSCRIPTIONAL REGULATOR LEUO-RELATED"/>
    <property type="match status" value="1"/>
</dbReference>
<dbReference type="Gene3D" id="3.40.190.10">
    <property type="entry name" value="Periplasmic binding protein-like II"/>
    <property type="match status" value="1"/>
</dbReference>
<evidence type="ECO:0000256" key="2">
    <source>
        <dbReference type="ARBA" id="ARBA00023015"/>
    </source>
</evidence>
<dbReference type="InterPro" id="IPR000847">
    <property type="entry name" value="LysR_HTH_N"/>
</dbReference>
<evidence type="ECO:0000256" key="4">
    <source>
        <dbReference type="ARBA" id="ARBA00023163"/>
    </source>
</evidence>
<name>A0ABM9WSU0_VIBAE</name>
<dbReference type="Pfam" id="PF00126">
    <property type="entry name" value="HTH_1"/>
    <property type="match status" value="1"/>
</dbReference>
<dbReference type="InterPro" id="IPR036388">
    <property type="entry name" value="WH-like_DNA-bd_sf"/>
</dbReference>
<keyword evidence="2" id="KW-0805">Transcription regulation</keyword>
<reference evidence="7" key="1">
    <citation type="submission" date="2006-10" db="EMBL/GenBank/DDBJ databases">
        <authorList>
            <person name="Heidelberg J."/>
            <person name="Sebastian Y."/>
        </authorList>
    </citation>
    <scope>NUCLEOTIDE SEQUENCE [LARGE SCALE GENOMIC DNA]</scope>
    <source>
        <strain evidence="7">EX25</strain>
    </source>
</reference>
<protein>
    <submittedName>
        <fullName evidence="6">Transcriptional regulator, LysR family protein</fullName>
    </submittedName>
</protein>
<accession>A0ABM9WSU0</accession>
<dbReference type="SUPFAM" id="SSF53850">
    <property type="entry name" value="Periplasmic binding protein-like II"/>
    <property type="match status" value="1"/>
</dbReference>
<dbReference type="SUPFAM" id="SSF46785">
    <property type="entry name" value="Winged helix' DNA-binding domain"/>
    <property type="match status" value="1"/>
</dbReference>
<feature type="domain" description="HTH lysR-type" evidence="5">
    <location>
        <begin position="1"/>
        <end position="58"/>
    </location>
</feature>
<organism evidence="6 7">
    <name type="scientific">Vibrio antiquarius (strain Ex25)</name>
    <dbReference type="NCBI Taxonomy" id="150340"/>
    <lineage>
        <taxon>Bacteria</taxon>
        <taxon>Pseudomonadati</taxon>
        <taxon>Pseudomonadota</taxon>
        <taxon>Gammaproteobacteria</taxon>
        <taxon>Vibrionales</taxon>
        <taxon>Vibrionaceae</taxon>
        <taxon>Vibrio</taxon>
        <taxon>Vibrio diabolicus subgroup</taxon>
    </lineage>
</organism>
<dbReference type="Gene3D" id="1.10.10.10">
    <property type="entry name" value="Winged helix-like DNA-binding domain superfamily/Winged helix DNA-binding domain"/>
    <property type="match status" value="1"/>
</dbReference>
<dbReference type="InterPro" id="IPR005119">
    <property type="entry name" value="LysR_subst-bd"/>
</dbReference>
<dbReference type="EMBL" id="DS267834">
    <property type="protein sequence ID" value="EDN56510.1"/>
    <property type="molecule type" value="Genomic_DNA"/>
</dbReference>
<sequence>MDLNLIQTFLVVAEFQSYTKAAEQLGLTQPAVSAAIKRLEQVVDKQLFVKKGRGIALTSTAYQLLPQFQQAVNIIDNAISDKNHFEVCCSEILLHIMDPIKNTIFYESPPEKFLLFELLRQQKVDLVIDTVITKDAAFIIEDAYEEEAVIICRENHPRVQGSLSKEQFYEETHCLFSGKWNNMSGFEQLSQETIQERKVDLITSSLAGMALYVAQRDCLGLVSQSFANKWSKALKLQVLQCPISICAIPYKFVYHKREMNNPAHIALREKIKANLTVAHYEPVSL</sequence>
<evidence type="ECO:0000256" key="1">
    <source>
        <dbReference type="ARBA" id="ARBA00009437"/>
    </source>
</evidence>
<dbReference type="PROSITE" id="PS50931">
    <property type="entry name" value="HTH_LYSR"/>
    <property type="match status" value="1"/>
</dbReference>
<gene>
    <name evidence="6" type="ORF">VEx25_A0541</name>
</gene>
<dbReference type="InterPro" id="IPR050389">
    <property type="entry name" value="LysR-type_TF"/>
</dbReference>